<dbReference type="PANTHER" id="PTHR30189">
    <property type="entry name" value="LPS-ASSEMBLY PROTEIN"/>
    <property type="match status" value="1"/>
</dbReference>
<feature type="signal peptide" evidence="2">
    <location>
        <begin position="1"/>
        <end position="20"/>
    </location>
</feature>
<evidence type="ECO:0000313" key="4">
    <source>
        <dbReference type="EMBL" id="AAC07891.1"/>
    </source>
</evidence>
<dbReference type="RefSeq" id="WP_010881427.1">
    <property type="nucleotide sequence ID" value="NC_000918.1"/>
</dbReference>
<dbReference type="Proteomes" id="UP000000798">
    <property type="component" value="Chromosome"/>
</dbReference>
<gene>
    <name evidence="4" type="ordered locus">aq_2173</name>
</gene>
<protein>
    <recommendedName>
        <fullName evidence="3">Organic solvent tolerance-like N-terminal domain-containing protein</fullName>
    </recommendedName>
</protein>
<dbReference type="Gene3D" id="2.60.450.10">
    <property type="entry name" value="Lipopolysaccharide (LPS) transport protein A like domain"/>
    <property type="match status" value="1"/>
</dbReference>
<keyword evidence="1" id="KW-0472">Membrane</keyword>
<dbReference type="PIR" id="F70486">
    <property type="entry name" value="F70486"/>
</dbReference>
<feature type="chain" id="PRO_5005692194" description="Organic solvent tolerance-like N-terminal domain-containing protein" evidence="2">
    <location>
        <begin position="21"/>
        <end position="144"/>
    </location>
</feature>
<dbReference type="HOGENOM" id="CLU_095993_7_2_0"/>
<proteinExistence type="predicted"/>
<sequence length="144" mass="16653">MKWKAFILLLSFIGFSLSQTITGEANSLEFLKDRLIYKGNVILHRDSSTLKADEVVILLDKENKPYKLIAKGNVKFRENGRKAEAEFAEYDLRKEIIHLKGNAKIEENGRVVEADEIIIYKREKRLVAKGKGKRVRTVYVEEKK</sequence>
<evidence type="ECO:0000256" key="1">
    <source>
        <dbReference type="ARBA" id="ARBA00023237"/>
    </source>
</evidence>
<evidence type="ECO:0000313" key="5">
    <source>
        <dbReference type="Proteomes" id="UP000000798"/>
    </source>
</evidence>
<name>O67922_AQUAE</name>
<dbReference type="KEGG" id="aae:aq_2173"/>
<dbReference type="InterPro" id="IPR050218">
    <property type="entry name" value="LptD"/>
</dbReference>
<dbReference type="AlphaFoldDB" id="O67922"/>
<organism evidence="4 5">
    <name type="scientific">Aquifex aeolicus (strain VF5)</name>
    <dbReference type="NCBI Taxonomy" id="224324"/>
    <lineage>
        <taxon>Bacteria</taxon>
        <taxon>Pseudomonadati</taxon>
        <taxon>Aquificota</taxon>
        <taxon>Aquificia</taxon>
        <taxon>Aquificales</taxon>
        <taxon>Aquificaceae</taxon>
        <taxon>Aquifex</taxon>
    </lineage>
</organism>
<dbReference type="OrthoDB" id="5295619at2"/>
<keyword evidence="5" id="KW-1185">Reference proteome</keyword>
<accession>O67922</accession>
<dbReference type="PANTHER" id="PTHR30189:SF1">
    <property type="entry name" value="LPS-ASSEMBLY PROTEIN LPTD"/>
    <property type="match status" value="1"/>
</dbReference>
<feature type="domain" description="Organic solvent tolerance-like N-terminal" evidence="3">
    <location>
        <begin position="21"/>
        <end position="124"/>
    </location>
</feature>
<dbReference type="eggNOG" id="COG1934">
    <property type="taxonomic scope" value="Bacteria"/>
</dbReference>
<dbReference type="EMBL" id="AE000657">
    <property type="protein sequence ID" value="AAC07891.1"/>
    <property type="molecule type" value="Genomic_DNA"/>
</dbReference>
<reference evidence="4 5" key="1">
    <citation type="journal article" date="1998" name="Nature">
        <title>The complete genome of the hyperthermophilic bacterium Aquifex aeolicus.</title>
        <authorList>
            <person name="Deckert G."/>
            <person name="Warren P.V."/>
            <person name="Gaasterland T."/>
            <person name="Young W.G."/>
            <person name="Lenox A.L."/>
            <person name="Graham D.E."/>
            <person name="Overbeek R."/>
            <person name="Snead M.A."/>
            <person name="Keller M."/>
            <person name="Aujay M."/>
            <person name="Huber R."/>
            <person name="Feldman R.A."/>
            <person name="Short J.M."/>
            <person name="Olson G.J."/>
            <person name="Swanson R.V."/>
        </authorList>
    </citation>
    <scope>NUCLEOTIDE SEQUENCE [LARGE SCALE GENOMIC DNA]</scope>
    <source>
        <strain evidence="4 5">VF5</strain>
    </source>
</reference>
<dbReference type="InParanoid" id="O67922"/>
<keyword evidence="1" id="KW-0998">Cell outer membrane</keyword>
<dbReference type="EnsemblBacteria" id="AAC07891">
    <property type="protein sequence ID" value="AAC07891"/>
    <property type="gene ID" value="aq_2173"/>
</dbReference>
<keyword evidence="2" id="KW-0732">Signal</keyword>
<dbReference type="InterPro" id="IPR005653">
    <property type="entry name" value="OstA-like_N"/>
</dbReference>
<dbReference type="STRING" id="224324.aq_2173"/>
<evidence type="ECO:0000256" key="2">
    <source>
        <dbReference type="SAM" id="SignalP"/>
    </source>
</evidence>
<evidence type="ECO:0000259" key="3">
    <source>
        <dbReference type="Pfam" id="PF03968"/>
    </source>
</evidence>
<dbReference type="Pfam" id="PF03968">
    <property type="entry name" value="LptD_N"/>
    <property type="match status" value="1"/>
</dbReference>